<dbReference type="AlphaFoldDB" id="A0A653DEF7"/>
<sequence length="63" mass="6980">MLGQNAGAKAGPVPSKTPAQEKRATHAIALDDDEDERGPKRRLVRDNTEETDERLRAIATRRV</sequence>
<dbReference type="EMBL" id="CAACVG010011652">
    <property type="protein sequence ID" value="VEN58570.1"/>
    <property type="molecule type" value="Genomic_DNA"/>
</dbReference>
<evidence type="ECO:0000313" key="2">
    <source>
        <dbReference type="EMBL" id="VEN58570.1"/>
    </source>
</evidence>
<dbReference type="Proteomes" id="UP000410492">
    <property type="component" value="Unassembled WGS sequence"/>
</dbReference>
<protein>
    <submittedName>
        <fullName evidence="2">Uncharacterized protein</fullName>
    </submittedName>
</protein>
<name>A0A653DEF7_CALMS</name>
<dbReference type="OrthoDB" id="7663415at2759"/>
<feature type="region of interest" description="Disordered" evidence="1">
    <location>
        <begin position="1"/>
        <end position="52"/>
    </location>
</feature>
<accession>A0A653DEF7</accession>
<organism evidence="2 3">
    <name type="scientific">Callosobruchus maculatus</name>
    <name type="common">Southern cowpea weevil</name>
    <name type="synonym">Pulse bruchid</name>
    <dbReference type="NCBI Taxonomy" id="64391"/>
    <lineage>
        <taxon>Eukaryota</taxon>
        <taxon>Metazoa</taxon>
        <taxon>Ecdysozoa</taxon>
        <taxon>Arthropoda</taxon>
        <taxon>Hexapoda</taxon>
        <taxon>Insecta</taxon>
        <taxon>Pterygota</taxon>
        <taxon>Neoptera</taxon>
        <taxon>Endopterygota</taxon>
        <taxon>Coleoptera</taxon>
        <taxon>Polyphaga</taxon>
        <taxon>Cucujiformia</taxon>
        <taxon>Chrysomeloidea</taxon>
        <taxon>Chrysomelidae</taxon>
        <taxon>Bruchinae</taxon>
        <taxon>Bruchini</taxon>
        <taxon>Callosobruchus</taxon>
    </lineage>
</organism>
<keyword evidence="3" id="KW-1185">Reference proteome</keyword>
<gene>
    <name evidence="2" type="ORF">CALMAC_LOCUS16892</name>
</gene>
<evidence type="ECO:0000256" key="1">
    <source>
        <dbReference type="SAM" id="MobiDB-lite"/>
    </source>
</evidence>
<reference evidence="2 3" key="1">
    <citation type="submission" date="2019-01" db="EMBL/GenBank/DDBJ databases">
        <authorList>
            <person name="Sayadi A."/>
        </authorList>
    </citation>
    <scope>NUCLEOTIDE SEQUENCE [LARGE SCALE GENOMIC DNA]</scope>
</reference>
<evidence type="ECO:0000313" key="3">
    <source>
        <dbReference type="Proteomes" id="UP000410492"/>
    </source>
</evidence>
<proteinExistence type="predicted"/>